<evidence type="ECO:0000256" key="5">
    <source>
        <dbReference type="ARBA" id="ARBA00023163"/>
    </source>
</evidence>
<protein>
    <submittedName>
        <fullName evidence="7">Sigma-54 dependent transcriptional regulator</fullName>
    </submittedName>
</protein>
<dbReference type="PANTHER" id="PTHR32071:SF120">
    <property type="entry name" value="TRANSCRIPTIONAL REGULATOR-RELATED"/>
    <property type="match status" value="1"/>
</dbReference>
<accession>A0ABT5K7F8</accession>
<dbReference type="PROSITE" id="PS00688">
    <property type="entry name" value="SIGMA54_INTERACT_3"/>
    <property type="match status" value="1"/>
</dbReference>
<keyword evidence="4" id="KW-0238">DNA-binding</keyword>
<dbReference type="EMBL" id="JAQQXR010000025">
    <property type="protein sequence ID" value="MDC8760937.1"/>
    <property type="molecule type" value="Genomic_DNA"/>
</dbReference>
<evidence type="ECO:0000313" key="8">
    <source>
        <dbReference type="Proteomes" id="UP001221208"/>
    </source>
</evidence>
<sequence length="443" mass="48266">MLNKQLLCVSLGKPAAPLVAGLAWDDWTVHAVASLKEASRVLREQSFLVGLLLGMAHGDAPDEIDSFLRQHWAMQWIGVFPPHALQSPDWRRLVADHCCDFHTLPIDPLRLSHTLGHAHGHAALREAPAAGPARQRDMPLKGHGGAILRLRRQIAQVAGATAPVLIWGESGSGKELTAQAIHAQSPRAAGPFVPINCGAIPASLIQSELFGHERGAFTGAACGKRGLIESAAGGTVFLDEIGDLPMELQSNLLRFLQEKTIYRLGSTQSIEVDVRVIAASHVNLQKAVAGGTFREDLYYRLNVLALDVPPLRERREDLLLLTNHFFTLYADERAPRVKGFSGKALEAIKAHDWPGNVRELINRVRRAAVMAEGRLISPQDLGLEVPPRRGNGEALDGIRLRAERAAIEASLQRSGKNISQAARELGVSRMTLYRLLAKHGIDS</sequence>
<gene>
    <name evidence="7" type="ORF">OIK44_25445</name>
</gene>
<comment type="caution">
    <text evidence="7">The sequence shown here is derived from an EMBL/GenBank/DDBJ whole genome shotgun (WGS) entry which is preliminary data.</text>
</comment>
<dbReference type="SUPFAM" id="SSF46689">
    <property type="entry name" value="Homeodomain-like"/>
    <property type="match status" value="1"/>
</dbReference>
<dbReference type="PROSITE" id="PS00676">
    <property type="entry name" value="SIGMA54_INTERACT_2"/>
    <property type="match status" value="1"/>
</dbReference>
<dbReference type="Gene3D" id="3.40.50.300">
    <property type="entry name" value="P-loop containing nucleotide triphosphate hydrolases"/>
    <property type="match status" value="1"/>
</dbReference>
<dbReference type="SUPFAM" id="SSF52540">
    <property type="entry name" value="P-loop containing nucleoside triphosphate hydrolases"/>
    <property type="match status" value="1"/>
</dbReference>
<dbReference type="PRINTS" id="PR01590">
    <property type="entry name" value="HTHFIS"/>
</dbReference>
<evidence type="ECO:0000256" key="2">
    <source>
        <dbReference type="ARBA" id="ARBA00022840"/>
    </source>
</evidence>
<evidence type="ECO:0000256" key="1">
    <source>
        <dbReference type="ARBA" id="ARBA00022741"/>
    </source>
</evidence>
<dbReference type="InterPro" id="IPR027417">
    <property type="entry name" value="P-loop_NTPase"/>
</dbReference>
<keyword evidence="5" id="KW-0804">Transcription</keyword>
<dbReference type="RefSeq" id="WP_273675032.1">
    <property type="nucleotide sequence ID" value="NZ_JAQQXR010000025.1"/>
</dbReference>
<dbReference type="InterPro" id="IPR009057">
    <property type="entry name" value="Homeodomain-like_sf"/>
</dbReference>
<dbReference type="PROSITE" id="PS50045">
    <property type="entry name" value="SIGMA54_INTERACT_4"/>
    <property type="match status" value="1"/>
</dbReference>
<evidence type="ECO:0000256" key="3">
    <source>
        <dbReference type="ARBA" id="ARBA00023015"/>
    </source>
</evidence>
<dbReference type="InterPro" id="IPR045343">
    <property type="entry name" value="VpsR"/>
</dbReference>
<proteinExistence type="predicted"/>
<dbReference type="Gene3D" id="1.10.8.60">
    <property type="match status" value="1"/>
</dbReference>
<evidence type="ECO:0000259" key="6">
    <source>
        <dbReference type="PROSITE" id="PS50045"/>
    </source>
</evidence>
<dbReference type="Pfam" id="PF25601">
    <property type="entry name" value="AAA_lid_14"/>
    <property type="match status" value="1"/>
</dbReference>
<dbReference type="Pfam" id="PF00158">
    <property type="entry name" value="Sigma54_activat"/>
    <property type="match status" value="1"/>
</dbReference>
<dbReference type="InterPro" id="IPR025943">
    <property type="entry name" value="Sigma_54_int_dom_ATP-bd_2"/>
</dbReference>
<dbReference type="Pfam" id="PF20161">
    <property type="entry name" value="VpsR"/>
    <property type="match status" value="1"/>
</dbReference>
<feature type="domain" description="Sigma-54 factor interaction" evidence="6">
    <location>
        <begin position="140"/>
        <end position="369"/>
    </location>
</feature>
<keyword evidence="1" id="KW-0547">Nucleotide-binding</keyword>
<keyword evidence="2" id="KW-0067">ATP-binding</keyword>
<keyword evidence="3" id="KW-0805">Transcription regulation</keyword>
<dbReference type="InterPro" id="IPR025944">
    <property type="entry name" value="Sigma_54_int_dom_CS"/>
</dbReference>
<reference evidence="7 8" key="1">
    <citation type="submission" date="2022-10" db="EMBL/GenBank/DDBJ databases">
        <title>Janthinobacterium sp. hw3 Genome sequencing.</title>
        <authorList>
            <person name="Park S."/>
        </authorList>
    </citation>
    <scope>NUCLEOTIDE SEQUENCE [LARGE SCALE GENOMIC DNA]</scope>
    <source>
        <strain evidence="8">hw3</strain>
    </source>
</reference>
<dbReference type="Gene3D" id="1.10.10.60">
    <property type="entry name" value="Homeodomain-like"/>
    <property type="match status" value="1"/>
</dbReference>
<organism evidence="7 8">
    <name type="scientific">Janthinobacterium fluminis</name>
    <dbReference type="NCBI Taxonomy" id="2987524"/>
    <lineage>
        <taxon>Bacteria</taxon>
        <taxon>Pseudomonadati</taxon>
        <taxon>Pseudomonadota</taxon>
        <taxon>Betaproteobacteria</taxon>
        <taxon>Burkholderiales</taxon>
        <taxon>Oxalobacteraceae</taxon>
        <taxon>Janthinobacterium</taxon>
    </lineage>
</organism>
<dbReference type="CDD" id="cd00009">
    <property type="entry name" value="AAA"/>
    <property type="match status" value="1"/>
</dbReference>
<dbReference type="InterPro" id="IPR002078">
    <property type="entry name" value="Sigma_54_int"/>
</dbReference>
<dbReference type="InterPro" id="IPR058031">
    <property type="entry name" value="AAA_lid_NorR"/>
</dbReference>
<evidence type="ECO:0000256" key="4">
    <source>
        <dbReference type="ARBA" id="ARBA00023125"/>
    </source>
</evidence>
<evidence type="ECO:0000313" key="7">
    <source>
        <dbReference type="EMBL" id="MDC8760937.1"/>
    </source>
</evidence>
<name>A0ABT5K7F8_9BURK</name>
<dbReference type="InterPro" id="IPR003593">
    <property type="entry name" value="AAA+_ATPase"/>
</dbReference>
<dbReference type="SMART" id="SM00382">
    <property type="entry name" value="AAA"/>
    <property type="match status" value="1"/>
</dbReference>
<dbReference type="InterPro" id="IPR002197">
    <property type="entry name" value="HTH_Fis"/>
</dbReference>
<dbReference type="Proteomes" id="UP001221208">
    <property type="component" value="Unassembled WGS sequence"/>
</dbReference>
<dbReference type="PANTHER" id="PTHR32071">
    <property type="entry name" value="TRANSCRIPTIONAL REGULATORY PROTEIN"/>
    <property type="match status" value="1"/>
</dbReference>
<dbReference type="Pfam" id="PF02954">
    <property type="entry name" value="HTH_8"/>
    <property type="match status" value="1"/>
</dbReference>
<keyword evidence="8" id="KW-1185">Reference proteome</keyword>